<proteinExistence type="inferred from homology"/>
<keyword evidence="8 10" id="KW-0472">Membrane</keyword>
<evidence type="ECO:0000256" key="7">
    <source>
        <dbReference type="ARBA" id="ARBA00023128"/>
    </source>
</evidence>
<evidence type="ECO:0000256" key="1">
    <source>
        <dbReference type="ARBA" id="ARBA00004273"/>
    </source>
</evidence>
<sequence>MSKTVDPNQGDADGTVTTPATGTSRTLEAIKVRRITKRIDPVQDFKRIPSMPCARESLLYGIGTGAGIGGIRFISSRSVLTSCHWAIGTFVLVSSFSWYTCRSALTKEQRVMRTIAERYPERNVKRLKRKDSPSVPSDTTDGS</sequence>
<gene>
    <name evidence="11" type="ORF">RDB_LOCUS104131</name>
</gene>
<feature type="region of interest" description="Disordered" evidence="9">
    <location>
        <begin position="1"/>
        <end position="23"/>
    </location>
</feature>
<comment type="similarity">
    <text evidence="2">Belongs to the COX20 family.</text>
</comment>
<dbReference type="Proteomes" id="UP000663843">
    <property type="component" value="Unassembled WGS sequence"/>
</dbReference>
<keyword evidence="5" id="KW-0999">Mitochondrion inner membrane</keyword>
<keyword evidence="6 10" id="KW-1133">Transmembrane helix</keyword>
<feature type="transmembrane region" description="Helical" evidence="10">
    <location>
        <begin position="86"/>
        <end position="105"/>
    </location>
</feature>
<evidence type="ECO:0000256" key="6">
    <source>
        <dbReference type="ARBA" id="ARBA00022989"/>
    </source>
</evidence>
<dbReference type="AlphaFoldDB" id="A0A8H3C0Y4"/>
<dbReference type="Pfam" id="PF12597">
    <property type="entry name" value="Cox20"/>
    <property type="match status" value="1"/>
</dbReference>
<feature type="transmembrane region" description="Helical" evidence="10">
    <location>
        <begin position="57"/>
        <end position="74"/>
    </location>
</feature>
<evidence type="ECO:0000256" key="3">
    <source>
        <dbReference type="ARBA" id="ARBA00017689"/>
    </source>
</evidence>
<evidence type="ECO:0000256" key="4">
    <source>
        <dbReference type="ARBA" id="ARBA00022692"/>
    </source>
</evidence>
<evidence type="ECO:0000313" key="11">
    <source>
        <dbReference type="EMBL" id="CAE6469067.1"/>
    </source>
</evidence>
<reference evidence="11" key="1">
    <citation type="submission" date="2021-01" db="EMBL/GenBank/DDBJ databases">
        <authorList>
            <person name="Kaushik A."/>
        </authorList>
    </citation>
    <scope>NUCLEOTIDE SEQUENCE</scope>
    <source>
        <strain evidence="11">AG2-2IIIB</strain>
    </source>
</reference>
<dbReference type="EMBL" id="CAJMWT010003327">
    <property type="protein sequence ID" value="CAE6469067.1"/>
    <property type="molecule type" value="Genomic_DNA"/>
</dbReference>
<protein>
    <recommendedName>
        <fullName evidence="3">Cytochrome c oxidase assembly protein COX20, mitochondrial</fullName>
    </recommendedName>
</protein>
<name>A0A8H3C0Y4_9AGAM</name>
<evidence type="ECO:0000256" key="9">
    <source>
        <dbReference type="SAM" id="MobiDB-lite"/>
    </source>
</evidence>
<evidence type="ECO:0000256" key="10">
    <source>
        <dbReference type="SAM" id="Phobius"/>
    </source>
</evidence>
<dbReference type="PANTHER" id="PTHR31586:SF1">
    <property type="entry name" value="CYTOCHROME C OXIDASE ASSEMBLY PROTEIN COX20, MITOCHONDRIAL"/>
    <property type="match status" value="1"/>
</dbReference>
<evidence type="ECO:0000256" key="5">
    <source>
        <dbReference type="ARBA" id="ARBA00022792"/>
    </source>
</evidence>
<keyword evidence="4 10" id="KW-0812">Transmembrane</keyword>
<dbReference type="GO" id="GO:0005743">
    <property type="term" value="C:mitochondrial inner membrane"/>
    <property type="evidence" value="ECO:0007669"/>
    <property type="project" value="UniProtKB-SubCell"/>
</dbReference>
<dbReference type="GO" id="GO:0033617">
    <property type="term" value="P:mitochondrial respiratory chain complex IV assembly"/>
    <property type="evidence" value="ECO:0007669"/>
    <property type="project" value="InterPro"/>
</dbReference>
<evidence type="ECO:0000313" key="12">
    <source>
        <dbReference type="Proteomes" id="UP000663843"/>
    </source>
</evidence>
<evidence type="ECO:0000256" key="8">
    <source>
        <dbReference type="ARBA" id="ARBA00023136"/>
    </source>
</evidence>
<dbReference type="InterPro" id="IPR022533">
    <property type="entry name" value="Cox20"/>
</dbReference>
<comment type="caution">
    <text evidence="11">The sequence shown here is derived from an EMBL/GenBank/DDBJ whole genome shotgun (WGS) entry which is preliminary data.</text>
</comment>
<comment type="subcellular location">
    <subcellularLocation>
        <location evidence="1">Mitochondrion inner membrane</location>
    </subcellularLocation>
</comment>
<dbReference type="PRINTS" id="PR02049">
    <property type="entry name" value="PROTEINF36A"/>
</dbReference>
<keyword evidence="7" id="KW-0496">Mitochondrion</keyword>
<accession>A0A8H3C0Y4</accession>
<evidence type="ECO:0000256" key="2">
    <source>
        <dbReference type="ARBA" id="ARBA00009575"/>
    </source>
</evidence>
<organism evidence="11 12">
    <name type="scientific">Rhizoctonia solani</name>
    <dbReference type="NCBI Taxonomy" id="456999"/>
    <lineage>
        <taxon>Eukaryota</taxon>
        <taxon>Fungi</taxon>
        <taxon>Dikarya</taxon>
        <taxon>Basidiomycota</taxon>
        <taxon>Agaricomycotina</taxon>
        <taxon>Agaricomycetes</taxon>
        <taxon>Cantharellales</taxon>
        <taxon>Ceratobasidiaceae</taxon>
        <taxon>Rhizoctonia</taxon>
    </lineage>
</organism>
<dbReference type="PANTHER" id="PTHR31586">
    <property type="entry name" value="CYTOCHROME C OXIDASE PROTEIN 20"/>
    <property type="match status" value="1"/>
</dbReference>